<dbReference type="Proteomes" id="UP000566711">
    <property type="component" value="Unassembled WGS sequence"/>
</dbReference>
<reference evidence="1 2" key="1">
    <citation type="submission" date="2020-07" db="EMBL/GenBank/DDBJ databases">
        <title>Novel species isolated from subtropical streams in China.</title>
        <authorList>
            <person name="Lu H."/>
        </authorList>
    </citation>
    <scope>NUCLEOTIDE SEQUENCE [LARGE SCALE GENOMIC DNA]</scope>
    <source>
        <strain evidence="1 2">FT3S</strain>
    </source>
</reference>
<evidence type="ECO:0000313" key="2">
    <source>
        <dbReference type="Proteomes" id="UP000566711"/>
    </source>
</evidence>
<gene>
    <name evidence="1" type="ORF">H3H36_13510</name>
</gene>
<dbReference type="AlphaFoldDB" id="A0A7W2EI62"/>
<evidence type="ECO:0000313" key="1">
    <source>
        <dbReference type="EMBL" id="MBA5606369.1"/>
    </source>
</evidence>
<organism evidence="1 2">
    <name type="scientific">Rugamonas fusca</name>
    <dbReference type="NCBI Taxonomy" id="2758568"/>
    <lineage>
        <taxon>Bacteria</taxon>
        <taxon>Pseudomonadati</taxon>
        <taxon>Pseudomonadota</taxon>
        <taxon>Betaproteobacteria</taxon>
        <taxon>Burkholderiales</taxon>
        <taxon>Oxalobacteraceae</taxon>
        <taxon>Telluria group</taxon>
        <taxon>Rugamonas</taxon>
    </lineage>
</organism>
<dbReference type="EMBL" id="JACEZS010000010">
    <property type="protein sequence ID" value="MBA5606369.1"/>
    <property type="molecule type" value="Genomic_DNA"/>
</dbReference>
<comment type="caution">
    <text evidence="1">The sequence shown here is derived from an EMBL/GenBank/DDBJ whole genome shotgun (WGS) entry which is preliminary data.</text>
</comment>
<sequence length="116" mass="12327">MDQPPHLRITLDQAGAGMVLADELSDGHGTVLLPQGAILTEATLASLRRRGVAQCVVVRPAQPGHGDADADGGAPAARAALRQHQLARLQHLFRHSAGQEANATLLQLLTDYRNQE</sequence>
<proteinExistence type="predicted"/>
<keyword evidence="2" id="KW-1185">Reference proteome</keyword>
<name>A0A7W2EI62_9BURK</name>
<protein>
    <submittedName>
        <fullName evidence="1">Uncharacterized protein</fullName>
    </submittedName>
</protein>
<accession>A0A7W2EI62</accession>